<evidence type="ECO:0000313" key="3">
    <source>
        <dbReference type="Proteomes" id="UP000807353"/>
    </source>
</evidence>
<reference evidence="2" key="1">
    <citation type="submission" date="2020-11" db="EMBL/GenBank/DDBJ databases">
        <authorList>
            <consortium name="DOE Joint Genome Institute"/>
            <person name="Ahrendt S."/>
            <person name="Riley R."/>
            <person name="Andreopoulos W."/>
            <person name="Labutti K."/>
            <person name="Pangilinan J."/>
            <person name="Ruiz-Duenas F.J."/>
            <person name="Barrasa J.M."/>
            <person name="Sanchez-Garcia M."/>
            <person name="Camarero S."/>
            <person name="Miyauchi S."/>
            <person name="Serrano A."/>
            <person name="Linde D."/>
            <person name="Babiker R."/>
            <person name="Drula E."/>
            <person name="Ayuso-Fernandez I."/>
            <person name="Pacheco R."/>
            <person name="Padilla G."/>
            <person name="Ferreira P."/>
            <person name="Barriuso J."/>
            <person name="Kellner H."/>
            <person name="Castanera R."/>
            <person name="Alfaro M."/>
            <person name="Ramirez L."/>
            <person name="Pisabarro A.G."/>
            <person name="Kuo A."/>
            <person name="Tritt A."/>
            <person name="Lipzen A."/>
            <person name="He G."/>
            <person name="Yan M."/>
            <person name="Ng V."/>
            <person name="Cullen D."/>
            <person name="Martin F."/>
            <person name="Rosso M.-N."/>
            <person name="Henrissat B."/>
            <person name="Hibbett D."/>
            <person name="Martinez A.T."/>
            <person name="Grigoriev I.V."/>
        </authorList>
    </citation>
    <scope>NUCLEOTIDE SEQUENCE</scope>
    <source>
        <strain evidence="2">CBS 247.69</strain>
    </source>
</reference>
<keyword evidence="1" id="KW-0812">Transmembrane</keyword>
<dbReference type="Proteomes" id="UP000807353">
    <property type="component" value="Unassembled WGS sequence"/>
</dbReference>
<evidence type="ECO:0000313" key="2">
    <source>
        <dbReference type="EMBL" id="KAF9459998.1"/>
    </source>
</evidence>
<proteinExistence type="predicted"/>
<keyword evidence="1" id="KW-1133">Transmembrane helix</keyword>
<evidence type="ECO:0000256" key="1">
    <source>
        <dbReference type="SAM" id="Phobius"/>
    </source>
</evidence>
<name>A0A9P6CGJ1_9AGAR</name>
<sequence length="53" mass="6290">MDHSDEVGFIPFSTLYNRRQDCYVESEIYDSTFVPIYIMSAVRVLFIVLHRIC</sequence>
<organism evidence="2 3">
    <name type="scientific">Collybia nuda</name>
    <dbReference type="NCBI Taxonomy" id="64659"/>
    <lineage>
        <taxon>Eukaryota</taxon>
        <taxon>Fungi</taxon>
        <taxon>Dikarya</taxon>
        <taxon>Basidiomycota</taxon>
        <taxon>Agaricomycotina</taxon>
        <taxon>Agaricomycetes</taxon>
        <taxon>Agaricomycetidae</taxon>
        <taxon>Agaricales</taxon>
        <taxon>Tricholomatineae</taxon>
        <taxon>Clitocybaceae</taxon>
        <taxon>Collybia</taxon>
    </lineage>
</organism>
<dbReference type="AlphaFoldDB" id="A0A9P6CGJ1"/>
<protein>
    <submittedName>
        <fullName evidence="2">Uncharacterized protein</fullName>
    </submittedName>
</protein>
<comment type="caution">
    <text evidence="2">The sequence shown here is derived from an EMBL/GenBank/DDBJ whole genome shotgun (WGS) entry which is preliminary data.</text>
</comment>
<keyword evidence="1" id="KW-0472">Membrane</keyword>
<accession>A0A9P6CGJ1</accession>
<feature type="transmembrane region" description="Helical" evidence="1">
    <location>
        <begin position="33"/>
        <end position="52"/>
    </location>
</feature>
<gene>
    <name evidence="2" type="ORF">BDZ94DRAFT_1266853</name>
</gene>
<dbReference type="EMBL" id="MU150306">
    <property type="protein sequence ID" value="KAF9459998.1"/>
    <property type="molecule type" value="Genomic_DNA"/>
</dbReference>
<keyword evidence="3" id="KW-1185">Reference proteome</keyword>